<evidence type="ECO:0000259" key="1">
    <source>
        <dbReference type="Pfam" id="PF23768"/>
    </source>
</evidence>
<name>A0ABV4VCB3_9BACL</name>
<keyword evidence="3" id="KW-1185">Reference proteome</keyword>
<reference evidence="2 3" key="1">
    <citation type="submission" date="2024-09" db="EMBL/GenBank/DDBJ databases">
        <authorList>
            <person name="Makale K.P.P."/>
            <person name="Makhzoum A."/>
            <person name="Rantong G."/>
            <person name="Rahube T.O."/>
        </authorList>
    </citation>
    <scope>NUCLEOTIDE SEQUENCE [LARGE SCALE GENOMIC DNA]</scope>
    <source>
        <strain evidence="2 3">KM_D13</strain>
    </source>
</reference>
<dbReference type="Proteomes" id="UP001575622">
    <property type="component" value="Unassembled WGS sequence"/>
</dbReference>
<dbReference type="RefSeq" id="WP_373957129.1">
    <property type="nucleotide sequence ID" value="NZ_JBHDLN010000034.1"/>
</dbReference>
<accession>A0ABV4VCB3</accession>
<protein>
    <recommendedName>
        <fullName evidence="1">DUF7167 domain-containing protein</fullName>
    </recommendedName>
</protein>
<organism evidence="2 3">
    <name type="scientific">Paenibacillus oleatilyticus</name>
    <dbReference type="NCBI Taxonomy" id="2594886"/>
    <lineage>
        <taxon>Bacteria</taxon>
        <taxon>Bacillati</taxon>
        <taxon>Bacillota</taxon>
        <taxon>Bacilli</taxon>
        <taxon>Bacillales</taxon>
        <taxon>Paenibacillaceae</taxon>
        <taxon>Paenibacillus</taxon>
    </lineage>
</organism>
<sequence>MAKFKFTIYSPYVGANVVEEVEIDDSELEGLSEEERHDYLNTVCKEWMEQTVEFGWEEVE</sequence>
<evidence type="ECO:0000313" key="3">
    <source>
        <dbReference type="Proteomes" id="UP001575622"/>
    </source>
</evidence>
<gene>
    <name evidence="2" type="ORF">ACEU3E_34590</name>
</gene>
<dbReference type="EMBL" id="JBHDLN010000034">
    <property type="protein sequence ID" value="MFB0847301.1"/>
    <property type="molecule type" value="Genomic_DNA"/>
</dbReference>
<comment type="caution">
    <text evidence="2">The sequence shown here is derived from an EMBL/GenBank/DDBJ whole genome shotgun (WGS) entry which is preliminary data.</text>
</comment>
<dbReference type="Pfam" id="PF23768">
    <property type="entry name" value="DUF7167"/>
    <property type="match status" value="1"/>
</dbReference>
<dbReference type="InterPro" id="IPR055591">
    <property type="entry name" value="DUF7167"/>
</dbReference>
<feature type="domain" description="DUF7167" evidence="1">
    <location>
        <begin position="2"/>
        <end position="60"/>
    </location>
</feature>
<proteinExistence type="predicted"/>
<evidence type="ECO:0000313" key="2">
    <source>
        <dbReference type="EMBL" id="MFB0847301.1"/>
    </source>
</evidence>